<feature type="region of interest" description="Disordered" evidence="1">
    <location>
        <begin position="38"/>
        <end position="61"/>
    </location>
</feature>
<feature type="compositionally biased region" description="Basic and acidic residues" evidence="1">
    <location>
        <begin position="41"/>
        <end position="61"/>
    </location>
</feature>
<name>R0EK95_CAUVI</name>
<evidence type="ECO:0000313" key="4">
    <source>
        <dbReference type="Proteomes" id="UP000013063"/>
    </source>
</evidence>
<proteinExistence type="predicted"/>
<keyword evidence="2" id="KW-0812">Transmembrane</keyword>
<dbReference type="EMBL" id="APMP01000015">
    <property type="protein sequence ID" value="ENZ81557.1"/>
    <property type="molecule type" value="Genomic_DNA"/>
</dbReference>
<evidence type="ECO:0000256" key="1">
    <source>
        <dbReference type="SAM" id="MobiDB-lite"/>
    </source>
</evidence>
<reference evidence="3 4" key="1">
    <citation type="journal article" date="2013" name="Genome Announc.">
        <title>Draft Genome Sequence for Caulobacter sp. Strain OR37, a Bacterium Tolerant to Heavy Metals.</title>
        <authorList>
            <person name="Utturkar S.M."/>
            <person name="Bollmann A."/>
            <person name="Brzoska R.M."/>
            <person name="Klingeman D.M."/>
            <person name="Epstein S.E."/>
            <person name="Palumbo A.V."/>
            <person name="Brown S.D."/>
        </authorList>
    </citation>
    <scope>NUCLEOTIDE SEQUENCE [LARGE SCALE GENOMIC DNA]</scope>
    <source>
        <strain evidence="3 4">OR37</strain>
    </source>
</reference>
<sequence precursor="true">MSNAPLVLALAIIALVLIYLSPHFDDALRKAYGRWRRRQREAREERERRERLERRQRESPQ</sequence>
<organism evidence="3 4">
    <name type="scientific">Caulobacter vibrioides OR37</name>
    <dbReference type="NCBI Taxonomy" id="1292034"/>
    <lineage>
        <taxon>Bacteria</taxon>
        <taxon>Pseudomonadati</taxon>
        <taxon>Pseudomonadota</taxon>
        <taxon>Alphaproteobacteria</taxon>
        <taxon>Caulobacterales</taxon>
        <taxon>Caulobacteraceae</taxon>
        <taxon>Caulobacter</taxon>
    </lineage>
</organism>
<dbReference type="STRING" id="1292034.OR37_02492"/>
<evidence type="ECO:0000256" key="2">
    <source>
        <dbReference type="SAM" id="Phobius"/>
    </source>
</evidence>
<comment type="caution">
    <text evidence="3">The sequence shown here is derived from an EMBL/GenBank/DDBJ whole genome shotgun (WGS) entry which is preliminary data.</text>
</comment>
<dbReference type="Proteomes" id="UP000013063">
    <property type="component" value="Unassembled WGS sequence"/>
</dbReference>
<dbReference type="RefSeq" id="WP_004620231.1">
    <property type="nucleotide sequence ID" value="NZ_APMP01000015.1"/>
</dbReference>
<keyword evidence="2" id="KW-1133">Transmembrane helix</keyword>
<dbReference type="AlphaFoldDB" id="R0EK95"/>
<keyword evidence="4" id="KW-1185">Reference proteome</keyword>
<keyword evidence="2" id="KW-0472">Membrane</keyword>
<feature type="transmembrane region" description="Helical" evidence="2">
    <location>
        <begin position="6"/>
        <end position="28"/>
    </location>
</feature>
<protein>
    <submittedName>
        <fullName evidence="3">Uncharacterized protein</fullName>
    </submittedName>
</protein>
<evidence type="ECO:0000313" key="3">
    <source>
        <dbReference type="EMBL" id="ENZ81557.1"/>
    </source>
</evidence>
<dbReference type="PATRIC" id="fig|1292034.3.peg.2478"/>
<accession>R0EK95</accession>
<gene>
    <name evidence="3" type="ORF">OR37_02492</name>
</gene>